<feature type="region of interest" description="Disordered" evidence="1">
    <location>
        <begin position="1"/>
        <end position="100"/>
    </location>
</feature>
<keyword evidence="3" id="KW-1185">Reference proteome</keyword>
<evidence type="ECO:0000313" key="2">
    <source>
        <dbReference type="EMBL" id="GGJ88911.1"/>
    </source>
</evidence>
<evidence type="ECO:0000256" key="1">
    <source>
        <dbReference type="SAM" id="MobiDB-lite"/>
    </source>
</evidence>
<comment type="caution">
    <text evidence="2">The sequence shown here is derived from an EMBL/GenBank/DDBJ whole genome shotgun (WGS) entry which is preliminary data.</text>
</comment>
<sequence length="100" mass="10336">MAHNASPTAHGRREYEILGSDGQAPEQRHRVTVGGGIVTDRGSSARPRTASHAGTVFPADPRGGGPTVAPPTPVEAAQRPRTGSPNGRPAVVHVTHRALP</sequence>
<name>A0ABQ2E6A2_9ACTN</name>
<evidence type="ECO:0000313" key="3">
    <source>
        <dbReference type="Proteomes" id="UP000660265"/>
    </source>
</evidence>
<accession>A0ABQ2E6A2</accession>
<dbReference type="EMBL" id="BMMV01000005">
    <property type="protein sequence ID" value="GGJ88911.1"/>
    <property type="molecule type" value="Genomic_DNA"/>
</dbReference>
<protein>
    <submittedName>
        <fullName evidence="2">Uncharacterized protein</fullName>
    </submittedName>
</protein>
<proteinExistence type="predicted"/>
<organism evidence="2 3">
    <name type="scientific">Streptomyces camponoticapitis</name>
    <dbReference type="NCBI Taxonomy" id="1616125"/>
    <lineage>
        <taxon>Bacteria</taxon>
        <taxon>Bacillati</taxon>
        <taxon>Actinomycetota</taxon>
        <taxon>Actinomycetes</taxon>
        <taxon>Kitasatosporales</taxon>
        <taxon>Streptomycetaceae</taxon>
        <taxon>Streptomyces</taxon>
    </lineage>
</organism>
<dbReference type="Proteomes" id="UP000660265">
    <property type="component" value="Unassembled WGS sequence"/>
</dbReference>
<reference evidence="3" key="1">
    <citation type="journal article" date="2019" name="Int. J. Syst. Evol. Microbiol.">
        <title>The Global Catalogue of Microorganisms (GCM) 10K type strain sequencing project: providing services to taxonomists for standard genome sequencing and annotation.</title>
        <authorList>
            <consortium name="The Broad Institute Genomics Platform"/>
            <consortium name="The Broad Institute Genome Sequencing Center for Infectious Disease"/>
            <person name="Wu L."/>
            <person name="Ma J."/>
        </authorList>
    </citation>
    <scope>NUCLEOTIDE SEQUENCE [LARGE SCALE GENOMIC DNA]</scope>
    <source>
        <strain evidence="3">CGMCC 4.7275</strain>
    </source>
</reference>
<gene>
    <name evidence="2" type="ORF">GCM10011583_20400</name>
</gene>